<feature type="repeat" description="ANK" evidence="3">
    <location>
        <begin position="28"/>
        <end position="60"/>
    </location>
</feature>
<reference evidence="4 5" key="1">
    <citation type="journal article" date="2019" name="Nat. Ecol. Evol.">
        <title>Megaphylogeny resolves global patterns of mushroom evolution.</title>
        <authorList>
            <person name="Varga T."/>
            <person name="Krizsan K."/>
            <person name="Foldi C."/>
            <person name="Dima B."/>
            <person name="Sanchez-Garcia M."/>
            <person name="Sanchez-Ramirez S."/>
            <person name="Szollosi G.J."/>
            <person name="Szarkandi J.G."/>
            <person name="Papp V."/>
            <person name="Albert L."/>
            <person name="Andreopoulos W."/>
            <person name="Angelini C."/>
            <person name="Antonin V."/>
            <person name="Barry K.W."/>
            <person name="Bougher N.L."/>
            <person name="Buchanan P."/>
            <person name="Buyck B."/>
            <person name="Bense V."/>
            <person name="Catcheside P."/>
            <person name="Chovatia M."/>
            <person name="Cooper J."/>
            <person name="Damon W."/>
            <person name="Desjardin D."/>
            <person name="Finy P."/>
            <person name="Geml J."/>
            <person name="Haridas S."/>
            <person name="Hughes K."/>
            <person name="Justo A."/>
            <person name="Karasinski D."/>
            <person name="Kautmanova I."/>
            <person name="Kiss B."/>
            <person name="Kocsube S."/>
            <person name="Kotiranta H."/>
            <person name="LaButti K.M."/>
            <person name="Lechner B.E."/>
            <person name="Liimatainen K."/>
            <person name="Lipzen A."/>
            <person name="Lukacs Z."/>
            <person name="Mihaltcheva S."/>
            <person name="Morgado L.N."/>
            <person name="Niskanen T."/>
            <person name="Noordeloos M.E."/>
            <person name="Ohm R.A."/>
            <person name="Ortiz-Santana B."/>
            <person name="Ovrebo C."/>
            <person name="Racz N."/>
            <person name="Riley R."/>
            <person name="Savchenko A."/>
            <person name="Shiryaev A."/>
            <person name="Soop K."/>
            <person name="Spirin V."/>
            <person name="Szebenyi C."/>
            <person name="Tomsovsky M."/>
            <person name="Tulloss R.E."/>
            <person name="Uehling J."/>
            <person name="Grigoriev I.V."/>
            <person name="Vagvolgyi C."/>
            <person name="Papp T."/>
            <person name="Martin F.M."/>
            <person name="Miettinen O."/>
            <person name="Hibbett D.S."/>
            <person name="Nagy L.G."/>
        </authorList>
    </citation>
    <scope>NUCLEOTIDE SEQUENCE [LARGE SCALE GENOMIC DNA]</scope>
    <source>
        <strain evidence="4 5">CBS 309.79</strain>
    </source>
</reference>
<dbReference type="STRING" id="1884261.A0A5C3QUE5"/>
<proteinExistence type="predicted"/>
<dbReference type="InterPro" id="IPR002110">
    <property type="entry name" value="Ankyrin_rpt"/>
</dbReference>
<dbReference type="PROSITE" id="PS50297">
    <property type="entry name" value="ANK_REP_REGION"/>
    <property type="match status" value="1"/>
</dbReference>
<dbReference type="Gene3D" id="1.25.40.20">
    <property type="entry name" value="Ankyrin repeat-containing domain"/>
    <property type="match status" value="2"/>
</dbReference>
<keyword evidence="1" id="KW-0677">Repeat</keyword>
<dbReference type="EMBL" id="ML178816">
    <property type="protein sequence ID" value="TFL05542.1"/>
    <property type="molecule type" value="Genomic_DNA"/>
</dbReference>
<evidence type="ECO:0000313" key="5">
    <source>
        <dbReference type="Proteomes" id="UP000305067"/>
    </source>
</evidence>
<dbReference type="Proteomes" id="UP000305067">
    <property type="component" value="Unassembled WGS sequence"/>
</dbReference>
<evidence type="ECO:0000256" key="3">
    <source>
        <dbReference type="PROSITE-ProRule" id="PRU00023"/>
    </source>
</evidence>
<dbReference type="AlphaFoldDB" id="A0A5C3QUE5"/>
<keyword evidence="5" id="KW-1185">Reference proteome</keyword>
<dbReference type="SUPFAM" id="SSF48403">
    <property type="entry name" value="Ankyrin repeat"/>
    <property type="match status" value="1"/>
</dbReference>
<protein>
    <submittedName>
        <fullName evidence="4">Ankyrin repeat-containing domain protein</fullName>
    </submittedName>
</protein>
<feature type="repeat" description="ANK" evidence="3">
    <location>
        <begin position="1"/>
        <end position="27"/>
    </location>
</feature>
<evidence type="ECO:0000256" key="1">
    <source>
        <dbReference type="ARBA" id="ARBA00022737"/>
    </source>
</evidence>
<dbReference type="SMART" id="SM00248">
    <property type="entry name" value="ANK"/>
    <property type="match status" value="5"/>
</dbReference>
<keyword evidence="2 3" id="KW-0040">ANK repeat</keyword>
<dbReference type="Pfam" id="PF12796">
    <property type="entry name" value="Ank_2"/>
    <property type="match status" value="1"/>
</dbReference>
<evidence type="ECO:0000313" key="4">
    <source>
        <dbReference type="EMBL" id="TFL05542.1"/>
    </source>
</evidence>
<dbReference type="PROSITE" id="PS50088">
    <property type="entry name" value="ANK_REPEAT"/>
    <property type="match status" value="2"/>
</dbReference>
<dbReference type="PANTHER" id="PTHR24126">
    <property type="entry name" value="ANKYRIN REPEAT, PH AND SEC7 DOMAIN CONTAINING PROTEIN SECG-RELATED"/>
    <property type="match status" value="1"/>
</dbReference>
<sequence length="227" mass="25071">MWACRHGQHDMAEYLIKNGAQIRAKDMYGQEPIKHACFGGNERLIRLFLSRGIDVDLRDRDGDTNFSEATAQGRTSAVRLLLLKKASVNCVGIHQWTLMRACRDSQKEHEEVGRMLLNHGADWCLVDENGWRALNHACASGNDELASAILRKALRSQRASGRTDIDALNSPDNDGDTAVAHAALEGHHSTVLWLLSNNALVDQANRHGCTPLMGLSRRPHPGGRTPP</sequence>
<evidence type="ECO:0000256" key="2">
    <source>
        <dbReference type="ARBA" id="ARBA00023043"/>
    </source>
</evidence>
<dbReference type="Pfam" id="PF13637">
    <property type="entry name" value="Ank_4"/>
    <property type="match status" value="1"/>
</dbReference>
<name>A0A5C3QUE5_9AGAR</name>
<accession>A0A5C3QUE5</accession>
<dbReference type="OrthoDB" id="194358at2759"/>
<dbReference type="InterPro" id="IPR036770">
    <property type="entry name" value="Ankyrin_rpt-contain_sf"/>
</dbReference>
<organism evidence="4 5">
    <name type="scientific">Pterulicium gracile</name>
    <dbReference type="NCBI Taxonomy" id="1884261"/>
    <lineage>
        <taxon>Eukaryota</taxon>
        <taxon>Fungi</taxon>
        <taxon>Dikarya</taxon>
        <taxon>Basidiomycota</taxon>
        <taxon>Agaricomycotina</taxon>
        <taxon>Agaricomycetes</taxon>
        <taxon>Agaricomycetidae</taxon>
        <taxon>Agaricales</taxon>
        <taxon>Pleurotineae</taxon>
        <taxon>Pterulaceae</taxon>
        <taxon>Pterulicium</taxon>
    </lineage>
</organism>
<gene>
    <name evidence="4" type="ORF">BDV98DRAFT_224002</name>
</gene>